<feature type="transmembrane region" description="Helical" evidence="2">
    <location>
        <begin position="457"/>
        <end position="478"/>
    </location>
</feature>
<sequence length="501" mass="56646">VAGFGLALYALDEYEANIISRSARSFFYMALIMADYKINFKEGSDVEALHERSAKRLFHVISKNKGLYVKFGQAIAVQASIFPPPLRDTFTSLFDDAPASSWTEVSKALENEYGGKEAVDEIFDTIDPRPIASASIAQVHKAKLNGGQEVALKVRHPAIKKQMQGDLIAYRIIMRAFGWAFSLPMGVISDFVAEKVLEETDFRLEAQNSSALKSFCQNDSRFNGRIYIPEIYTQYTTASTLVMEFVQGVRMSDREAVSKAGFSHASTMRSVLQFFAAQIFSFGIVHADPHPGNFLLRYDPKSGKPQIVVLDHGLYVYERPEFRIQYTYLWKYLLSYNIDGVKQILECWGMEYNGSMGQAIIARNYDPNKKKLAKTGQDTDFESFAHQKDMSESFKNFIKSTDKLPLELVFVGRSVRILQGLNLTYGSPVNRINIFAGEAYRAIASSQQGSVLSKLSLWRMNLVFGFSLLVSDIVFYLLRLRQIITYSLFGIRSRGMEDLMD</sequence>
<reference evidence="5" key="1">
    <citation type="submission" date="2016-02" db="EMBL/GenBank/DDBJ databases">
        <title>Comparative genomics of biotechnologically important yeasts.</title>
        <authorList>
            <consortium name="DOE Joint Genome Institute"/>
            <person name="Riley R."/>
            <person name="Haridas S."/>
            <person name="Wolfe K.H."/>
            <person name="Lopes M.R."/>
            <person name="Hittinger C.T."/>
            <person name="Goker M."/>
            <person name="Salamov A."/>
            <person name="Wisecaver J."/>
            <person name="Long T.M."/>
            <person name="Aerts A.L."/>
            <person name="Barry K."/>
            <person name="Choi C."/>
            <person name="Clum A."/>
            <person name="Coughlan A.Y."/>
            <person name="Deshpande S."/>
            <person name="Douglass A.P."/>
            <person name="Hanson S.J."/>
            <person name="Klenk H.-P."/>
            <person name="Labutti K."/>
            <person name="Lapidus A."/>
            <person name="Lindquist E."/>
            <person name="Lipzen A."/>
            <person name="Meier-Kolthoff J.P."/>
            <person name="Ohm R.A."/>
            <person name="Otillar R.P."/>
            <person name="Pangilinan J."/>
            <person name="Peng Y."/>
            <person name="Rokas A."/>
            <person name="Rosa C.A."/>
            <person name="Scheuner C."/>
            <person name="Sibirny A.A."/>
            <person name="Slot J.C."/>
            <person name="Stielow J.B."/>
            <person name="Sun H."/>
            <person name="Kurtzman C.P."/>
            <person name="Blackwell M."/>
            <person name="Jeffries T.W."/>
            <person name="Grigoriev I.V."/>
        </authorList>
    </citation>
    <scope>NUCLEOTIDE SEQUENCE [LARGE SCALE GENOMIC DNA]</scope>
    <source>
        <strain evidence="5">NRRL Y-17796</strain>
    </source>
</reference>
<dbReference type="InterPro" id="IPR011009">
    <property type="entry name" value="Kinase-like_dom_sf"/>
</dbReference>
<dbReference type="AlphaFoldDB" id="A0A1E4TFT2"/>
<proteinExistence type="inferred from homology"/>
<evidence type="ECO:0000259" key="3">
    <source>
        <dbReference type="Pfam" id="PF03109"/>
    </source>
</evidence>
<organism evidence="4 5">
    <name type="scientific">Tortispora caseinolytica NRRL Y-17796</name>
    <dbReference type="NCBI Taxonomy" id="767744"/>
    <lineage>
        <taxon>Eukaryota</taxon>
        <taxon>Fungi</taxon>
        <taxon>Dikarya</taxon>
        <taxon>Ascomycota</taxon>
        <taxon>Saccharomycotina</taxon>
        <taxon>Trigonopsidomycetes</taxon>
        <taxon>Trigonopsidales</taxon>
        <taxon>Trigonopsidaceae</taxon>
        <taxon>Tortispora</taxon>
    </lineage>
</organism>
<keyword evidence="2" id="KW-0472">Membrane</keyword>
<keyword evidence="5" id="KW-1185">Reference proteome</keyword>
<dbReference type="Pfam" id="PF03109">
    <property type="entry name" value="ABC1"/>
    <property type="match status" value="1"/>
</dbReference>
<feature type="non-terminal residue" evidence="4">
    <location>
        <position position="1"/>
    </location>
</feature>
<name>A0A1E4TFT2_9ASCO</name>
<accession>A0A1E4TFT2</accession>
<comment type="similarity">
    <text evidence="1">Belongs to the protein kinase superfamily. ADCK protein kinase family.</text>
</comment>
<dbReference type="CDD" id="cd13969">
    <property type="entry name" value="ADCK1-like"/>
    <property type="match status" value="1"/>
</dbReference>
<dbReference type="SUPFAM" id="SSF56112">
    <property type="entry name" value="Protein kinase-like (PK-like)"/>
    <property type="match status" value="1"/>
</dbReference>
<keyword evidence="2" id="KW-0812">Transmembrane</keyword>
<dbReference type="InterPro" id="IPR004147">
    <property type="entry name" value="ABC1_dom"/>
</dbReference>
<feature type="non-terminal residue" evidence="4">
    <location>
        <position position="501"/>
    </location>
</feature>
<dbReference type="PANTHER" id="PTHR43173">
    <property type="entry name" value="ABC1 FAMILY PROTEIN"/>
    <property type="match status" value="1"/>
</dbReference>
<feature type="domain" description="ABC1 atypical kinase-like" evidence="3">
    <location>
        <begin position="93"/>
        <end position="344"/>
    </location>
</feature>
<dbReference type="Proteomes" id="UP000095023">
    <property type="component" value="Unassembled WGS sequence"/>
</dbReference>
<dbReference type="InterPro" id="IPR045307">
    <property type="entry name" value="ADCK1_dom"/>
</dbReference>
<protein>
    <recommendedName>
        <fullName evidence="3">ABC1 atypical kinase-like domain-containing protein</fullName>
    </recommendedName>
</protein>
<dbReference type="OrthoDB" id="427480at2759"/>
<dbReference type="InterPro" id="IPR051130">
    <property type="entry name" value="Mito_struct-func_regulator"/>
</dbReference>
<evidence type="ECO:0000313" key="4">
    <source>
        <dbReference type="EMBL" id="ODV90624.1"/>
    </source>
</evidence>
<evidence type="ECO:0000256" key="2">
    <source>
        <dbReference type="SAM" id="Phobius"/>
    </source>
</evidence>
<evidence type="ECO:0000256" key="1">
    <source>
        <dbReference type="ARBA" id="ARBA00009670"/>
    </source>
</evidence>
<keyword evidence="2" id="KW-1133">Transmembrane helix</keyword>
<gene>
    <name evidence="4" type="ORF">CANCADRAFT_18635</name>
</gene>
<dbReference type="EMBL" id="KV453842">
    <property type="protein sequence ID" value="ODV90624.1"/>
    <property type="molecule type" value="Genomic_DNA"/>
</dbReference>
<dbReference type="PANTHER" id="PTHR43173:SF37">
    <property type="entry name" value="ABC1 FAMILY PROTEIN C10F6.14C"/>
    <property type="match status" value="1"/>
</dbReference>
<evidence type="ECO:0000313" key="5">
    <source>
        <dbReference type="Proteomes" id="UP000095023"/>
    </source>
</evidence>